<reference evidence="1" key="1">
    <citation type="submission" date="2022-06" db="EMBL/GenBank/DDBJ databases">
        <title>Rothia sp. isolated from sandalwood seedling.</title>
        <authorList>
            <person name="Tuikhar N."/>
            <person name="Kirdat K."/>
            <person name="Thorat V."/>
            <person name="Swetha P."/>
            <person name="Padma S."/>
            <person name="Sundararaj R."/>
            <person name="Yadav A."/>
        </authorList>
    </citation>
    <scope>NUCLEOTIDE SEQUENCE</scope>
    <source>
        <strain evidence="1">AR01</strain>
    </source>
</reference>
<evidence type="ECO:0000313" key="1">
    <source>
        <dbReference type="EMBL" id="MCP3425193.1"/>
    </source>
</evidence>
<sequence length="74" mass="7804">MWFDATGIGGHYLGKIFEVSSESATDRLPESAESTQVAEAASAFSDSDAVPAILVFEREDSLEASDQEFASTAG</sequence>
<name>A0A9X2HHX4_9MICC</name>
<proteinExistence type="predicted"/>
<dbReference type="Proteomes" id="UP001139502">
    <property type="component" value="Unassembled WGS sequence"/>
</dbReference>
<comment type="caution">
    <text evidence="1">The sequence shown here is derived from an EMBL/GenBank/DDBJ whole genome shotgun (WGS) entry which is preliminary data.</text>
</comment>
<protein>
    <submittedName>
        <fullName evidence="1">Uncharacterized protein</fullName>
    </submittedName>
</protein>
<accession>A0A9X2HHX4</accession>
<dbReference type="EMBL" id="JANAFB010000006">
    <property type="protein sequence ID" value="MCP3425193.1"/>
    <property type="molecule type" value="Genomic_DNA"/>
</dbReference>
<dbReference type="RefSeq" id="WP_254165266.1">
    <property type="nucleotide sequence ID" value="NZ_JANAFB010000006.1"/>
</dbReference>
<organism evidence="1 2">
    <name type="scientific">Rothia santali</name>
    <dbReference type="NCBI Taxonomy" id="2949643"/>
    <lineage>
        <taxon>Bacteria</taxon>
        <taxon>Bacillati</taxon>
        <taxon>Actinomycetota</taxon>
        <taxon>Actinomycetes</taxon>
        <taxon>Micrococcales</taxon>
        <taxon>Micrococcaceae</taxon>
        <taxon>Rothia</taxon>
    </lineage>
</organism>
<gene>
    <name evidence="1" type="ORF">NBM05_03915</name>
</gene>
<dbReference type="AlphaFoldDB" id="A0A9X2HHX4"/>
<evidence type="ECO:0000313" key="2">
    <source>
        <dbReference type="Proteomes" id="UP001139502"/>
    </source>
</evidence>
<keyword evidence="2" id="KW-1185">Reference proteome</keyword>